<name>A0A5B9D8V1_9ARCH</name>
<keyword evidence="1" id="KW-0812">Transmembrane</keyword>
<feature type="transmembrane region" description="Helical" evidence="1">
    <location>
        <begin position="20"/>
        <end position="36"/>
    </location>
</feature>
<keyword evidence="1" id="KW-0472">Membrane</keyword>
<gene>
    <name evidence="2" type="ORF">DSAG12_01395</name>
</gene>
<feature type="transmembrane region" description="Helical" evidence="1">
    <location>
        <begin position="270"/>
        <end position="289"/>
    </location>
</feature>
<feature type="transmembrane region" description="Helical" evidence="1">
    <location>
        <begin position="353"/>
        <end position="372"/>
    </location>
</feature>
<feature type="transmembrane region" description="Helical" evidence="1">
    <location>
        <begin position="173"/>
        <end position="196"/>
    </location>
</feature>
<reference evidence="2 3" key="1">
    <citation type="journal article" date="2020" name="Nature">
        <title>Isolation of an archaeon at the prokaryote-eukaryote interface.</title>
        <authorList>
            <person name="Imachi H."/>
            <person name="Nobu M.K."/>
            <person name="Nakahara N."/>
            <person name="Morono Y."/>
            <person name="Ogawara M."/>
            <person name="Takaki Y."/>
            <person name="Takano Y."/>
            <person name="Uematsu K."/>
            <person name="Ikuta T."/>
            <person name="Ito M."/>
            <person name="Matsui Y."/>
            <person name="Miyazaki M."/>
            <person name="Murata K."/>
            <person name="Saito Y."/>
            <person name="Sakai S."/>
            <person name="Song C."/>
            <person name="Tasumi E."/>
            <person name="Yamanaka Y."/>
            <person name="Yamaguchi T."/>
            <person name="Kamagata Y."/>
            <person name="Tamaki H."/>
            <person name="Takai K."/>
        </authorList>
    </citation>
    <scope>NUCLEOTIDE SEQUENCE [LARGE SCALE GENOMIC DNA]</scope>
    <source>
        <strain evidence="2 3">MK-D1</strain>
    </source>
</reference>
<dbReference type="InterPro" id="IPR019206">
    <property type="entry name" value="DUF2085_TM"/>
</dbReference>
<dbReference type="GeneID" id="41329389"/>
<sequence>MPRSHNPDVPIIRTRFQTIIIWLLEFFITAMLYYFSTRDIKAFNYITIYSVNPAIVINSFPMHFWISILFIQILARLFKRSAVLLGALSIEFLIEYMKSTPIQPVLIGFIIWTSIFESFMSYKGGEYYSRQKILKQIGYNVLYIFLYLPIIYFGYVFTFSFTEELSESTARTFVAMNFLVNMLFLVIPLWVNFFILDRFLVPYFPLLEEEEKIISQNISKYSDDGEAYDDFIPKPGEFYSQLFTHHSLEEDDHTIIVLIGKVRFYLCTRCTAMILGILITIFLSSIALYEFNLPFSPKLALYLIIFLPIFPLTDWGLQAVLIRKATTISRLITGFILGISMQMIAFISDEYVVLEIIIVLSYFIIFGVLFYFRVKVRKKQYDKEALSEFIAENSNPV</sequence>
<evidence type="ECO:0000313" key="3">
    <source>
        <dbReference type="Proteomes" id="UP000321408"/>
    </source>
</evidence>
<organism evidence="2 3">
    <name type="scientific">Promethearchaeum syntrophicum</name>
    <dbReference type="NCBI Taxonomy" id="2594042"/>
    <lineage>
        <taxon>Archaea</taxon>
        <taxon>Promethearchaeati</taxon>
        <taxon>Promethearchaeota</taxon>
        <taxon>Promethearchaeia</taxon>
        <taxon>Promethearchaeales</taxon>
        <taxon>Promethearchaeaceae</taxon>
        <taxon>Promethearchaeum</taxon>
    </lineage>
</organism>
<evidence type="ECO:0000313" key="2">
    <source>
        <dbReference type="EMBL" id="QEE15569.1"/>
    </source>
</evidence>
<feature type="transmembrane region" description="Helical" evidence="1">
    <location>
        <begin position="102"/>
        <end position="120"/>
    </location>
</feature>
<feature type="transmembrane region" description="Helical" evidence="1">
    <location>
        <begin position="42"/>
        <end position="65"/>
    </location>
</feature>
<feature type="transmembrane region" description="Helical" evidence="1">
    <location>
        <begin position="301"/>
        <end position="321"/>
    </location>
</feature>
<keyword evidence="1" id="KW-1133">Transmembrane helix</keyword>
<reference evidence="2 3" key="2">
    <citation type="journal article" date="2024" name="Int. J. Syst. Evol. Microbiol.">
        <title>Promethearchaeum syntrophicum gen. nov., sp. nov., an anaerobic, obligately syntrophic archaeon, the first isolate of the lineage 'Asgard' archaea, and proposal of the new archaeal phylum Promethearchaeota phyl. nov. and kingdom Promethearchaeati regn. nov.</title>
        <authorList>
            <person name="Imachi H."/>
            <person name="Nobu M.K."/>
            <person name="Kato S."/>
            <person name="Takaki Y."/>
            <person name="Miyazaki M."/>
            <person name="Miyata M."/>
            <person name="Ogawara M."/>
            <person name="Saito Y."/>
            <person name="Sakai S."/>
            <person name="Tahara Y.O."/>
            <person name="Takano Y."/>
            <person name="Tasumi E."/>
            <person name="Uematsu K."/>
            <person name="Yoshimura T."/>
            <person name="Itoh T."/>
            <person name="Ohkuma M."/>
            <person name="Takai K."/>
        </authorList>
    </citation>
    <scope>NUCLEOTIDE SEQUENCE [LARGE SCALE GENOMIC DNA]</scope>
    <source>
        <strain evidence="2 3">MK-D1</strain>
    </source>
</reference>
<dbReference type="KEGG" id="psyt:DSAG12_01395"/>
<evidence type="ECO:0000256" key="1">
    <source>
        <dbReference type="SAM" id="Phobius"/>
    </source>
</evidence>
<dbReference type="EMBL" id="CP042905">
    <property type="protein sequence ID" value="QEE15569.1"/>
    <property type="molecule type" value="Genomic_DNA"/>
</dbReference>
<feature type="transmembrane region" description="Helical" evidence="1">
    <location>
        <begin position="141"/>
        <end position="161"/>
    </location>
</feature>
<keyword evidence="3" id="KW-1185">Reference proteome</keyword>
<accession>A0A5B9D8V1</accession>
<proteinExistence type="predicted"/>
<feature type="transmembrane region" description="Helical" evidence="1">
    <location>
        <begin position="328"/>
        <end position="347"/>
    </location>
</feature>
<dbReference type="Proteomes" id="UP000321408">
    <property type="component" value="Chromosome"/>
</dbReference>
<dbReference type="RefSeq" id="WP_147662475.1">
    <property type="nucleotide sequence ID" value="NZ_CP042905.2"/>
</dbReference>
<protein>
    <submittedName>
        <fullName evidence="2">DUF2085 domain-containing protein</fullName>
    </submittedName>
</protein>
<dbReference type="Pfam" id="PF09858">
    <property type="entry name" value="DUF2085"/>
    <property type="match status" value="1"/>
</dbReference>
<dbReference type="AlphaFoldDB" id="A0A5B9D8V1"/>